<sequence>MELTAEQSAKLNAIVAASSEWGYTNTCATWAASTFTSVTGVRVGSSELAGITDTPRAVGDSINAKVAATPSAGVFPPAPAGAPPPAPQPTPPSSAAVTPKEQKRPFEDK</sequence>
<evidence type="ECO:0000313" key="2">
    <source>
        <dbReference type="EMBL" id="ABJ81936.1"/>
    </source>
</evidence>
<dbReference type="EMBL" id="CP000473">
    <property type="protein sequence ID" value="ABJ81936.1"/>
    <property type="molecule type" value="Genomic_DNA"/>
</dbReference>
<dbReference type="STRING" id="234267.Acid_0937"/>
<dbReference type="AlphaFoldDB" id="Q02AI0"/>
<feature type="compositionally biased region" description="Basic and acidic residues" evidence="1">
    <location>
        <begin position="100"/>
        <end position="109"/>
    </location>
</feature>
<feature type="compositionally biased region" description="Pro residues" evidence="1">
    <location>
        <begin position="76"/>
        <end position="92"/>
    </location>
</feature>
<accession>Q02AI0</accession>
<gene>
    <name evidence="2" type="ordered locus">Acid_0937</name>
</gene>
<name>Q02AI0_SOLUE</name>
<proteinExistence type="predicted"/>
<dbReference type="KEGG" id="sus:Acid_0937"/>
<dbReference type="InParanoid" id="Q02AI0"/>
<protein>
    <submittedName>
        <fullName evidence="2">Uncharacterized protein</fullName>
    </submittedName>
</protein>
<feature type="region of interest" description="Disordered" evidence="1">
    <location>
        <begin position="72"/>
        <end position="109"/>
    </location>
</feature>
<evidence type="ECO:0000256" key="1">
    <source>
        <dbReference type="SAM" id="MobiDB-lite"/>
    </source>
</evidence>
<reference evidence="2" key="1">
    <citation type="submission" date="2006-10" db="EMBL/GenBank/DDBJ databases">
        <title>Complete sequence of Solibacter usitatus Ellin6076.</title>
        <authorList>
            <consortium name="US DOE Joint Genome Institute"/>
            <person name="Copeland A."/>
            <person name="Lucas S."/>
            <person name="Lapidus A."/>
            <person name="Barry K."/>
            <person name="Detter J.C."/>
            <person name="Glavina del Rio T."/>
            <person name="Hammon N."/>
            <person name="Israni S."/>
            <person name="Dalin E."/>
            <person name="Tice H."/>
            <person name="Pitluck S."/>
            <person name="Thompson L.S."/>
            <person name="Brettin T."/>
            <person name="Bruce D."/>
            <person name="Han C."/>
            <person name="Tapia R."/>
            <person name="Gilna P."/>
            <person name="Schmutz J."/>
            <person name="Larimer F."/>
            <person name="Land M."/>
            <person name="Hauser L."/>
            <person name="Kyrpides N."/>
            <person name="Mikhailova N."/>
            <person name="Janssen P.H."/>
            <person name="Kuske C.R."/>
            <person name="Richardson P."/>
        </authorList>
    </citation>
    <scope>NUCLEOTIDE SEQUENCE</scope>
    <source>
        <strain evidence="2">Ellin6076</strain>
    </source>
</reference>
<organism evidence="2">
    <name type="scientific">Solibacter usitatus (strain Ellin6076)</name>
    <dbReference type="NCBI Taxonomy" id="234267"/>
    <lineage>
        <taxon>Bacteria</taxon>
        <taxon>Pseudomonadati</taxon>
        <taxon>Acidobacteriota</taxon>
        <taxon>Terriglobia</taxon>
        <taxon>Bryobacterales</taxon>
        <taxon>Solibacteraceae</taxon>
        <taxon>Candidatus Solibacter</taxon>
    </lineage>
</organism>
<dbReference type="HOGENOM" id="CLU_2182212_0_0_0"/>